<protein>
    <submittedName>
        <fullName evidence="1">DUF937 domain-containing protein</fullName>
    </submittedName>
</protein>
<dbReference type="RefSeq" id="WP_147932270.1">
    <property type="nucleotide sequence ID" value="NZ_VOXD01000036.1"/>
</dbReference>
<keyword evidence="2" id="KW-1185">Reference proteome</keyword>
<evidence type="ECO:0000313" key="2">
    <source>
        <dbReference type="Proteomes" id="UP000321907"/>
    </source>
</evidence>
<dbReference type="Pfam" id="PF06078">
    <property type="entry name" value="DUF937"/>
    <property type="match status" value="2"/>
</dbReference>
<reference evidence="1 2" key="1">
    <citation type="submission" date="2019-08" db="EMBL/GenBank/DDBJ databases">
        <title>Lewinella sp. strain SSH13 Genome sequencing and assembly.</title>
        <authorList>
            <person name="Kim I."/>
        </authorList>
    </citation>
    <scope>NUCLEOTIDE SEQUENCE [LARGE SCALE GENOMIC DNA]</scope>
    <source>
        <strain evidence="1 2">SSH13</strain>
    </source>
</reference>
<organism evidence="1 2">
    <name type="scientific">Neolewinella aurantiaca</name>
    <dbReference type="NCBI Taxonomy" id="2602767"/>
    <lineage>
        <taxon>Bacteria</taxon>
        <taxon>Pseudomonadati</taxon>
        <taxon>Bacteroidota</taxon>
        <taxon>Saprospiria</taxon>
        <taxon>Saprospirales</taxon>
        <taxon>Lewinellaceae</taxon>
        <taxon>Neolewinella</taxon>
    </lineage>
</organism>
<dbReference type="OrthoDB" id="708105at2"/>
<comment type="caution">
    <text evidence="1">The sequence shown here is derived from an EMBL/GenBank/DDBJ whole genome shotgun (WGS) entry which is preliminary data.</text>
</comment>
<dbReference type="InterPro" id="IPR009282">
    <property type="entry name" value="DUF937"/>
</dbReference>
<sequence length="303" mass="30100">MDFSQLLQQQLKEQLSGGLMDALTQQTGTDRTTTTKATSAIISTMMGALARNASTPQGANSLSNALDRDHDGSILDVIGGLMKGGQEAPGQGLPTGGGLMDLVTGMAGGGGGNAAGGLLGSLLGGVLGGGQQQQPQSSGGIGDLLGGLMSATQGSDGGGIGDLLGGLLGGTQTPGHDKIPPQFRKTVNGGGILDHVLGAQKTEAAEQISQTSGLSMSKVLPLMATLAPILMGMLGKTKRQTGTDASGLGGALIDMVTKSQSNPRQNAPDLGLAGTLLDSNGDGQIMDDLLGMGAKMLGGYFSK</sequence>
<dbReference type="EMBL" id="VOXD01000036">
    <property type="protein sequence ID" value="TXF87098.1"/>
    <property type="molecule type" value="Genomic_DNA"/>
</dbReference>
<dbReference type="Proteomes" id="UP000321907">
    <property type="component" value="Unassembled WGS sequence"/>
</dbReference>
<proteinExistence type="predicted"/>
<gene>
    <name evidence="1" type="ORF">FUA23_18570</name>
</gene>
<evidence type="ECO:0000313" key="1">
    <source>
        <dbReference type="EMBL" id="TXF87098.1"/>
    </source>
</evidence>
<dbReference type="AlphaFoldDB" id="A0A5C7FCA1"/>
<accession>A0A5C7FCA1</accession>
<name>A0A5C7FCA1_9BACT</name>